<evidence type="ECO:0000256" key="1">
    <source>
        <dbReference type="SAM" id="SignalP"/>
    </source>
</evidence>
<name>A0A3S4QA98_9ACAR</name>
<proteinExistence type="predicted"/>
<reference evidence="2 3" key="1">
    <citation type="journal article" date="2018" name="Gigascience">
        <title>Genomes of trombidid mites reveal novel predicted allergens and laterally-transferred genes associated with secondary metabolism.</title>
        <authorList>
            <person name="Dong X."/>
            <person name="Chaisiri K."/>
            <person name="Xia D."/>
            <person name="Armstrong S.D."/>
            <person name="Fang Y."/>
            <person name="Donnelly M.J."/>
            <person name="Kadowaki T."/>
            <person name="McGarry J.W."/>
            <person name="Darby A.C."/>
            <person name="Makepeace B.L."/>
        </authorList>
    </citation>
    <scope>NUCLEOTIDE SEQUENCE [LARGE SCALE GENOMIC DNA]</scope>
    <source>
        <strain evidence="2">UoL-WK</strain>
    </source>
</reference>
<feature type="signal peptide" evidence="1">
    <location>
        <begin position="1"/>
        <end position="22"/>
    </location>
</feature>
<sequence length="169" mass="19021">MQCNALLLVCFEITALIVFTSSSPESVTNLNELSKDAGNIGKHISNLYASQANLDAIDDDENEFYDNADEKRAQWNKLHGGWGKRADNWNKLSGVWGKRADKWNNLNGLWGKRAAKWNELNGMWGKRGWNDLSGGWGKRTATHWNNLRGMWGKRSVNNADVSVDSPNLN</sequence>
<accession>A0A3S4QA98</accession>
<dbReference type="STRING" id="1965070.A0A3S4QA98"/>
<feature type="chain" id="PRO_5018612528" evidence="1">
    <location>
        <begin position="23"/>
        <end position="169"/>
    </location>
</feature>
<keyword evidence="1" id="KW-0732">Signal</keyword>
<keyword evidence="3" id="KW-1185">Reference proteome</keyword>
<protein>
    <submittedName>
        <fullName evidence="2">Prothoracicostatic peptide-like protein</fullName>
    </submittedName>
</protein>
<comment type="caution">
    <text evidence="2">The sequence shown here is derived from an EMBL/GenBank/DDBJ whole genome shotgun (WGS) entry which is preliminary data.</text>
</comment>
<dbReference type="OrthoDB" id="6090360at2759"/>
<dbReference type="Proteomes" id="UP000285301">
    <property type="component" value="Unassembled WGS sequence"/>
</dbReference>
<evidence type="ECO:0000313" key="3">
    <source>
        <dbReference type="Proteomes" id="UP000285301"/>
    </source>
</evidence>
<dbReference type="AlphaFoldDB" id="A0A3S4QA98"/>
<organism evidence="2 3">
    <name type="scientific">Dinothrombium tinctorium</name>
    <dbReference type="NCBI Taxonomy" id="1965070"/>
    <lineage>
        <taxon>Eukaryota</taxon>
        <taxon>Metazoa</taxon>
        <taxon>Ecdysozoa</taxon>
        <taxon>Arthropoda</taxon>
        <taxon>Chelicerata</taxon>
        <taxon>Arachnida</taxon>
        <taxon>Acari</taxon>
        <taxon>Acariformes</taxon>
        <taxon>Trombidiformes</taxon>
        <taxon>Prostigmata</taxon>
        <taxon>Anystina</taxon>
        <taxon>Parasitengona</taxon>
        <taxon>Trombidioidea</taxon>
        <taxon>Trombidiidae</taxon>
        <taxon>Dinothrombium</taxon>
    </lineage>
</organism>
<dbReference type="EMBL" id="NCKU01010424">
    <property type="protein sequence ID" value="RWS00815.1"/>
    <property type="molecule type" value="Genomic_DNA"/>
</dbReference>
<gene>
    <name evidence="2" type="ORF">B4U79_08202</name>
</gene>
<evidence type="ECO:0000313" key="2">
    <source>
        <dbReference type="EMBL" id="RWS00815.1"/>
    </source>
</evidence>